<dbReference type="SMART" id="SM00034">
    <property type="entry name" value="CLECT"/>
    <property type="match status" value="1"/>
</dbReference>
<accession>A0A6J8DUL8</accession>
<gene>
    <name evidence="3" type="ORF">MCOR_44816</name>
</gene>
<protein>
    <submittedName>
        <fullName evidence="3">MRC</fullName>
    </submittedName>
</protein>
<evidence type="ECO:0000313" key="3">
    <source>
        <dbReference type="EMBL" id="CAC5411766.1"/>
    </source>
</evidence>
<dbReference type="Gene3D" id="3.10.100.10">
    <property type="entry name" value="Mannose-Binding Protein A, subunit A"/>
    <property type="match status" value="1"/>
</dbReference>
<sequence length="202" mass="23105">MSPNIHTYDVYSESIIKCAKLCSEQDLCCVASFAELTSICRIDKSENCSLATFSDTGWNIMRKQLYIPPSCTECFSYASSTYKVIEDTLNWEMARDNCYDLGGKLVEMETQDENDFIKSTLTVRNANITGNKIYYLGGFKFKPDEDIRWVSTPSQEMAFVDMAPGEPNNPNSELCLGAINYYDFQWIDLPCAWLNPYICEFF</sequence>
<dbReference type="OrthoDB" id="6113286at2759"/>
<dbReference type="PANTHER" id="PTHR22803">
    <property type="entry name" value="MANNOSE, PHOSPHOLIPASE, LECTIN RECEPTOR RELATED"/>
    <property type="match status" value="1"/>
</dbReference>
<keyword evidence="1" id="KW-1015">Disulfide bond</keyword>
<dbReference type="InterPro" id="IPR018378">
    <property type="entry name" value="C-type_lectin_CS"/>
</dbReference>
<dbReference type="Pfam" id="PF00059">
    <property type="entry name" value="Lectin_C"/>
    <property type="match status" value="1"/>
</dbReference>
<evidence type="ECO:0000313" key="4">
    <source>
        <dbReference type="Proteomes" id="UP000507470"/>
    </source>
</evidence>
<evidence type="ECO:0000256" key="1">
    <source>
        <dbReference type="ARBA" id="ARBA00023157"/>
    </source>
</evidence>
<dbReference type="PROSITE" id="PS00615">
    <property type="entry name" value="C_TYPE_LECTIN_1"/>
    <property type="match status" value="1"/>
</dbReference>
<dbReference type="SUPFAM" id="SSF56436">
    <property type="entry name" value="C-type lectin-like"/>
    <property type="match status" value="1"/>
</dbReference>
<dbReference type="Proteomes" id="UP000507470">
    <property type="component" value="Unassembled WGS sequence"/>
</dbReference>
<organism evidence="3 4">
    <name type="scientific">Mytilus coruscus</name>
    <name type="common">Sea mussel</name>
    <dbReference type="NCBI Taxonomy" id="42192"/>
    <lineage>
        <taxon>Eukaryota</taxon>
        <taxon>Metazoa</taxon>
        <taxon>Spiralia</taxon>
        <taxon>Lophotrochozoa</taxon>
        <taxon>Mollusca</taxon>
        <taxon>Bivalvia</taxon>
        <taxon>Autobranchia</taxon>
        <taxon>Pteriomorphia</taxon>
        <taxon>Mytilida</taxon>
        <taxon>Mytiloidea</taxon>
        <taxon>Mytilidae</taxon>
        <taxon>Mytilinae</taxon>
        <taxon>Mytilus</taxon>
    </lineage>
</organism>
<dbReference type="InterPro" id="IPR050111">
    <property type="entry name" value="C-type_lectin/snaclec_domain"/>
</dbReference>
<proteinExistence type="predicted"/>
<evidence type="ECO:0000259" key="2">
    <source>
        <dbReference type="PROSITE" id="PS50041"/>
    </source>
</evidence>
<name>A0A6J8DUL8_MYTCO</name>
<dbReference type="InterPro" id="IPR016186">
    <property type="entry name" value="C-type_lectin-like/link_sf"/>
</dbReference>
<dbReference type="AlphaFoldDB" id="A0A6J8DUL8"/>
<reference evidence="3 4" key="1">
    <citation type="submission" date="2020-06" db="EMBL/GenBank/DDBJ databases">
        <authorList>
            <person name="Li R."/>
            <person name="Bekaert M."/>
        </authorList>
    </citation>
    <scope>NUCLEOTIDE SEQUENCE [LARGE SCALE GENOMIC DNA]</scope>
    <source>
        <strain evidence="4">wild</strain>
    </source>
</reference>
<dbReference type="CDD" id="cd00037">
    <property type="entry name" value="CLECT"/>
    <property type="match status" value="1"/>
</dbReference>
<keyword evidence="4" id="KW-1185">Reference proteome</keyword>
<dbReference type="PROSITE" id="PS50041">
    <property type="entry name" value="C_TYPE_LECTIN_2"/>
    <property type="match status" value="1"/>
</dbReference>
<dbReference type="InterPro" id="IPR016187">
    <property type="entry name" value="CTDL_fold"/>
</dbReference>
<dbReference type="EMBL" id="CACVKT020007907">
    <property type="protein sequence ID" value="CAC5411766.1"/>
    <property type="molecule type" value="Genomic_DNA"/>
</dbReference>
<feature type="domain" description="C-type lectin" evidence="2">
    <location>
        <begin position="77"/>
        <end position="200"/>
    </location>
</feature>
<dbReference type="InterPro" id="IPR001304">
    <property type="entry name" value="C-type_lectin-like"/>
</dbReference>